<dbReference type="InterPro" id="IPR045854">
    <property type="entry name" value="NO2/SO3_Rdtase_4Fe4S_sf"/>
</dbReference>
<dbReference type="PIRSF" id="PIRSF004640">
    <property type="entry name" value="IspG"/>
    <property type="match status" value="1"/>
</dbReference>
<dbReference type="UniPathway" id="UPA00056">
    <property type="reaction ID" value="UER00096"/>
</dbReference>
<dbReference type="EC" id="1.17.7.3" evidence="1"/>
<feature type="binding site" evidence="1">
    <location>
        <position position="273"/>
    </location>
    <ligand>
        <name>[4Fe-4S] cluster</name>
        <dbReference type="ChEBI" id="CHEBI:49883"/>
    </ligand>
</feature>
<dbReference type="GO" id="GO:0019288">
    <property type="term" value="P:isopentenyl diphosphate biosynthetic process, methylerythritol 4-phosphate pathway"/>
    <property type="evidence" value="ECO:0007669"/>
    <property type="project" value="UniProtKB-UniRule"/>
</dbReference>
<dbReference type="PANTHER" id="PTHR30454:SF0">
    <property type="entry name" value="4-HYDROXY-3-METHYLBUT-2-EN-1-YL DIPHOSPHATE SYNTHASE (FERREDOXIN), CHLOROPLASTIC"/>
    <property type="match status" value="1"/>
</dbReference>
<dbReference type="OrthoDB" id="9803214at2"/>
<keyword evidence="1" id="KW-0560">Oxidoreductase</keyword>
<evidence type="ECO:0000259" key="2">
    <source>
        <dbReference type="Pfam" id="PF04551"/>
    </source>
</evidence>
<keyword evidence="1" id="KW-0479">Metal-binding</keyword>
<dbReference type="InterPro" id="IPR004588">
    <property type="entry name" value="IspG_bac-typ"/>
</dbReference>
<evidence type="ECO:0000256" key="1">
    <source>
        <dbReference type="HAMAP-Rule" id="MF_00159"/>
    </source>
</evidence>
<dbReference type="FunFam" id="3.30.413.10:FF:000002">
    <property type="entry name" value="4-hydroxy-3-methylbut-2-en-1-yl diphosphate synthase (flavodoxin)"/>
    <property type="match status" value="1"/>
</dbReference>
<comment type="function">
    <text evidence="1">Converts 2C-methyl-D-erythritol 2,4-cyclodiphosphate (ME-2,4cPP) into 1-hydroxy-2-methyl-2-(E)-butenyl 4-diphosphate.</text>
</comment>
<comment type="cofactor">
    <cofactor evidence="1">
        <name>[4Fe-4S] cluster</name>
        <dbReference type="ChEBI" id="CHEBI:49883"/>
    </cofactor>
    <text evidence="1">Binds 1 [4Fe-4S] cluster.</text>
</comment>
<dbReference type="InterPro" id="IPR016425">
    <property type="entry name" value="IspG_bac"/>
</dbReference>
<dbReference type="GO" id="GO:0141197">
    <property type="term" value="F:4-hydroxy-3-methylbut-2-enyl-diphosphate synthase activity (flavodoxin)"/>
    <property type="evidence" value="ECO:0007669"/>
    <property type="project" value="UniProtKB-EC"/>
</dbReference>
<dbReference type="SUPFAM" id="SSF51604">
    <property type="entry name" value="Enolase C-terminal domain-like"/>
    <property type="match status" value="1"/>
</dbReference>
<dbReference type="Gene3D" id="3.30.413.10">
    <property type="entry name" value="Sulfite Reductase Hemoprotein, domain 1"/>
    <property type="match status" value="1"/>
</dbReference>
<accession>A0A249DW58</accession>
<reference evidence="4 5" key="2">
    <citation type="submission" date="2017-09" db="EMBL/GenBank/DDBJ databases">
        <title>The genome of whitefly Bemisia tabaci, a global crop pest, provides novel insights into virus transmission, host adaptation and insecticide resistance.</title>
        <authorList>
            <person name="Kaur N."/>
            <person name="Kliot A."/>
            <person name="Pinheiro P.V."/>
            <person name="Luan J."/>
            <person name="Zheng Y."/>
            <person name="Liu W."/>
            <person name="Sun H."/>
            <person name="Yang X."/>
            <person name="Xu Y."/>
            <person name="Luo Y."/>
            <person name="Kruse A."/>
            <person name="Fisher T.W."/>
            <person name="Nelson D.R."/>
            <person name="Elimelech M."/>
            <person name="MacCoss M."/>
            <person name="Johnson R."/>
            <person name="Cohen E."/>
            <person name="Hunter W.B."/>
            <person name="Brown J.K."/>
            <person name="Jander G."/>
            <person name="Cilia M."/>
            <person name="Douglas A.E."/>
            <person name="Ghanim M."/>
            <person name="Simmons A.M."/>
            <person name="Wintermantel W.M."/>
            <person name="Ling K.-S."/>
            <person name="Fei Z."/>
        </authorList>
    </citation>
    <scope>NUCLEOTIDE SEQUENCE [LARGE SCALE GENOMIC DNA]</scope>
    <source>
        <strain evidence="4 5">MEAM1</strain>
    </source>
</reference>
<dbReference type="SUPFAM" id="SSF56014">
    <property type="entry name" value="Nitrite and sulphite reductase 4Fe-4S domain-like"/>
    <property type="match status" value="1"/>
</dbReference>
<gene>
    <name evidence="1" type="primary">ispG</name>
    <name evidence="4" type="ORF">BA171_00280</name>
</gene>
<dbReference type="InterPro" id="IPR011005">
    <property type="entry name" value="Dihydropteroate_synth-like_sf"/>
</dbReference>
<keyword evidence="1" id="KW-0004">4Fe-4S</keyword>
<dbReference type="RefSeq" id="WP_046493701.1">
    <property type="nucleotide sequence ID" value="NZ_CP016303.1"/>
</dbReference>
<dbReference type="GO" id="GO:0051539">
    <property type="term" value="F:4 iron, 4 sulfur cluster binding"/>
    <property type="evidence" value="ECO:0007669"/>
    <property type="project" value="UniProtKB-UniRule"/>
</dbReference>
<comment type="pathway">
    <text evidence="1">Isoprenoid biosynthesis; isopentenyl diphosphate biosynthesis via DXP pathway; isopentenyl diphosphate from 1-deoxy-D-xylulose 5-phosphate: step 5/6.</text>
</comment>
<dbReference type="AlphaFoldDB" id="A0A249DW58"/>
<name>A0A249DW58_9ENTR</name>
<evidence type="ECO:0000313" key="4">
    <source>
        <dbReference type="EMBL" id="ASX25661.1"/>
    </source>
</evidence>
<feature type="binding site" evidence="1">
    <location>
        <position position="270"/>
    </location>
    <ligand>
        <name>[4Fe-4S] cluster</name>
        <dbReference type="ChEBI" id="CHEBI:49883"/>
    </ligand>
</feature>
<proteinExistence type="inferred from homology"/>
<feature type="domain" description="IspG C-terminal" evidence="3">
    <location>
        <begin position="266"/>
        <end position="353"/>
    </location>
</feature>
<dbReference type="GO" id="GO:0016114">
    <property type="term" value="P:terpenoid biosynthetic process"/>
    <property type="evidence" value="ECO:0007669"/>
    <property type="project" value="InterPro"/>
</dbReference>
<reference evidence="5" key="1">
    <citation type="submission" date="2016-06" db="EMBL/GenBank/DDBJ databases">
        <authorList>
            <person name="Chen W."/>
            <person name="Hasegawa D.K."/>
        </authorList>
    </citation>
    <scope>NUCLEOTIDE SEQUENCE [LARGE SCALE GENOMIC DNA]</scope>
    <source>
        <strain evidence="5">MEAM1</strain>
    </source>
</reference>
<dbReference type="InterPro" id="IPR058579">
    <property type="entry name" value="IspG_C"/>
</dbReference>
<dbReference type="GO" id="GO:0005506">
    <property type="term" value="F:iron ion binding"/>
    <property type="evidence" value="ECO:0007669"/>
    <property type="project" value="InterPro"/>
</dbReference>
<dbReference type="InterPro" id="IPR058578">
    <property type="entry name" value="IspG_TIM"/>
</dbReference>
<dbReference type="GO" id="GO:0046429">
    <property type="term" value="F:4-hydroxy-3-methylbut-2-en-1-yl diphosphate synthase activity (ferredoxin)"/>
    <property type="evidence" value="ECO:0007669"/>
    <property type="project" value="UniProtKB-UniRule"/>
</dbReference>
<keyword evidence="1" id="KW-0408">Iron</keyword>
<dbReference type="EMBL" id="CP016303">
    <property type="protein sequence ID" value="ASX25661.1"/>
    <property type="molecule type" value="Genomic_DNA"/>
</dbReference>
<comment type="similarity">
    <text evidence="1">Belongs to the IspG family.</text>
</comment>
<dbReference type="Pfam" id="PF04551">
    <property type="entry name" value="GcpE"/>
    <property type="match status" value="1"/>
</dbReference>
<dbReference type="InterPro" id="IPR036849">
    <property type="entry name" value="Enolase-like_C_sf"/>
</dbReference>
<dbReference type="NCBIfam" id="NF001540">
    <property type="entry name" value="PRK00366.1"/>
    <property type="match status" value="1"/>
</dbReference>
<dbReference type="Pfam" id="PF26540">
    <property type="entry name" value="GcpE_C"/>
    <property type="match status" value="1"/>
</dbReference>
<feature type="domain" description="IspG TIM-barrel" evidence="2">
    <location>
        <begin position="13"/>
        <end position="251"/>
    </location>
</feature>
<protein>
    <recommendedName>
        <fullName evidence="1">4-hydroxy-3-methylbut-2-en-1-yl diphosphate synthase (flavodoxin)</fullName>
        <ecNumber evidence="1">1.17.7.3</ecNumber>
    </recommendedName>
    <alternativeName>
        <fullName evidence="1">1-hydroxy-2-methyl-2-(E)-butenyl 4-diphosphate synthase</fullName>
    </alternativeName>
</protein>
<keyword evidence="1" id="KW-0411">Iron-sulfur</keyword>
<dbReference type="PANTHER" id="PTHR30454">
    <property type="entry name" value="4-HYDROXY-3-METHYLBUT-2-EN-1-YL DIPHOSPHATE SYNTHASE"/>
    <property type="match status" value="1"/>
</dbReference>
<sequence>MYNLSSIIRRKSTRIYVGKVPIGENAPISVQSMTNTKTTDVAATVAQIKALQSVGADIVRVSVPTMEAAEAFNQIKQQASVPLVADIHFDYRIALKVAEYGVDCLRINPSNIGSELRIRDVVASARHHGIPIRIGINGGSLEKDIQEKYKEPTPEALLESAMRQVSFLERLNFDQFKISVKASDVFLAIHSYRLLATRIDQPLHLGITEAGGARSGSIKSAIGLGILLSEGIGDTLRISLAADPTEEIKAGFDILKSLRIRSRGINFIACPTCSRQEFDVIGTVNALEKRLEDIVTPMDVSIIGCVVNGPGEALVSTLGVTGARNKSGFFEEGERKGRLDNQQIIDQLEAKIRAKAAVLDKKNRIQINQL</sequence>
<organism evidence="4 5">
    <name type="scientific">Candidatus Hamiltonella defensa</name>
    <name type="common">Bemisia tabaci</name>
    <dbReference type="NCBI Taxonomy" id="672795"/>
    <lineage>
        <taxon>Bacteria</taxon>
        <taxon>Pseudomonadati</taxon>
        <taxon>Pseudomonadota</taxon>
        <taxon>Gammaproteobacteria</taxon>
        <taxon>Enterobacterales</taxon>
        <taxon>Enterobacteriaceae</taxon>
        <taxon>aphid secondary symbionts</taxon>
        <taxon>Candidatus Williamhamiltonella</taxon>
    </lineage>
</organism>
<evidence type="ECO:0000259" key="3">
    <source>
        <dbReference type="Pfam" id="PF26540"/>
    </source>
</evidence>
<dbReference type="HAMAP" id="MF_00159">
    <property type="entry name" value="IspG"/>
    <property type="match status" value="1"/>
</dbReference>
<evidence type="ECO:0000313" key="5">
    <source>
        <dbReference type="Proteomes" id="UP000216438"/>
    </source>
</evidence>
<dbReference type="NCBIfam" id="TIGR00612">
    <property type="entry name" value="ispG_gcpE"/>
    <property type="match status" value="1"/>
</dbReference>
<keyword evidence="1" id="KW-0414">Isoprene biosynthesis</keyword>
<comment type="catalytic activity">
    <reaction evidence="1">
        <text>(2E)-4-hydroxy-3-methylbut-2-enyl diphosphate + oxidized [flavodoxin] + H2O + 2 H(+) = 2-C-methyl-D-erythritol 2,4-cyclic diphosphate + reduced [flavodoxin]</text>
        <dbReference type="Rhea" id="RHEA:43604"/>
        <dbReference type="Rhea" id="RHEA-COMP:10622"/>
        <dbReference type="Rhea" id="RHEA-COMP:10623"/>
        <dbReference type="ChEBI" id="CHEBI:15377"/>
        <dbReference type="ChEBI" id="CHEBI:15378"/>
        <dbReference type="ChEBI" id="CHEBI:57618"/>
        <dbReference type="ChEBI" id="CHEBI:58210"/>
        <dbReference type="ChEBI" id="CHEBI:58483"/>
        <dbReference type="ChEBI" id="CHEBI:128753"/>
        <dbReference type="EC" id="1.17.7.3"/>
    </reaction>
</comment>
<dbReference type="FunFam" id="3.20.20.20:FF:000001">
    <property type="entry name" value="4-hydroxy-3-methylbut-2-en-1-yl diphosphate synthase (flavodoxin)"/>
    <property type="match status" value="1"/>
</dbReference>
<feature type="binding site" evidence="1">
    <location>
        <position position="305"/>
    </location>
    <ligand>
        <name>[4Fe-4S] cluster</name>
        <dbReference type="ChEBI" id="CHEBI:49883"/>
    </ligand>
</feature>
<dbReference type="Gene3D" id="3.20.20.20">
    <property type="entry name" value="Dihydropteroate synthase-like"/>
    <property type="match status" value="1"/>
</dbReference>
<dbReference type="Proteomes" id="UP000216438">
    <property type="component" value="Chromosome"/>
</dbReference>
<feature type="binding site" evidence="1">
    <location>
        <position position="312"/>
    </location>
    <ligand>
        <name>[4Fe-4S] cluster</name>
        <dbReference type="ChEBI" id="CHEBI:49883"/>
    </ligand>
</feature>